<evidence type="ECO:0000313" key="3">
    <source>
        <dbReference type="RefSeq" id="XP_030649721.1"/>
    </source>
</evidence>
<organism evidence="2 3">
    <name type="scientific">Chanos chanos</name>
    <name type="common">Milkfish</name>
    <name type="synonym">Mugil chanos</name>
    <dbReference type="NCBI Taxonomy" id="29144"/>
    <lineage>
        <taxon>Eukaryota</taxon>
        <taxon>Metazoa</taxon>
        <taxon>Chordata</taxon>
        <taxon>Craniata</taxon>
        <taxon>Vertebrata</taxon>
        <taxon>Euteleostomi</taxon>
        <taxon>Actinopterygii</taxon>
        <taxon>Neopterygii</taxon>
        <taxon>Teleostei</taxon>
        <taxon>Ostariophysi</taxon>
        <taxon>Gonorynchiformes</taxon>
        <taxon>Chanidae</taxon>
        <taxon>Chanos</taxon>
    </lineage>
</organism>
<dbReference type="Proteomes" id="UP000504632">
    <property type="component" value="Chromosome 16"/>
</dbReference>
<keyword evidence="1" id="KW-0732">Signal</keyword>
<dbReference type="InParanoid" id="A0A6J2X002"/>
<dbReference type="CTD" id="54360"/>
<dbReference type="OrthoDB" id="9899179at2759"/>
<sequence length="133" mass="15379">MLRNTLCFLTLVPLVWGQPYPIPPTCYTKVLTMGKEISQRVVEMKTSHDTRSCTHHMPYLNIDVHNACVMHTMNSYMSMLDGLRQRRCGYSRRVQALRGMIRQLYIIMSQRCHGELVFTVDNCAALERRPMGG</sequence>
<name>A0A6J2X002_CHACN</name>
<dbReference type="GeneID" id="115829694"/>
<dbReference type="PANTHER" id="PTHR15974:SF0">
    <property type="entry name" value="CYTOKINE-LIKE PROTEIN 1"/>
    <property type="match status" value="1"/>
</dbReference>
<protein>
    <submittedName>
        <fullName evidence="3">Cytokine-like protein 1</fullName>
    </submittedName>
</protein>
<dbReference type="PANTHER" id="PTHR15974">
    <property type="entry name" value="CYTOKINE-LIKE PROTEIN 1"/>
    <property type="match status" value="1"/>
</dbReference>
<dbReference type="RefSeq" id="XP_030649721.1">
    <property type="nucleotide sequence ID" value="XM_030793861.1"/>
</dbReference>
<evidence type="ECO:0000256" key="1">
    <source>
        <dbReference type="SAM" id="SignalP"/>
    </source>
</evidence>
<proteinExistence type="predicted"/>
<dbReference type="InterPro" id="IPR029253">
    <property type="entry name" value="CYTL1"/>
</dbReference>
<dbReference type="AlphaFoldDB" id="A0A6J2X002"/>
<feature type="signal peptide" evidence="1">
    <location>
        <begin position="1"/>
        <end position="17"/>
    </location>
</feature>
<gene>
    <name evidence="3" type="primary">cytl1</name>
</gene>
<accession>A0A6J2X002</accession>
<evidence type="ECO:0000313" key="2">
    <source>
        <dbReference type="Proteomes" id="UP000504632"/>
    </source>
</evidence>
<dbReference type="GO" id="GO:0045944">
    <property type="term" value="P:positive regulation of transcription by RNA polymerase II"/>
    <property type="evidence" value="ECO:0007669"/>
    <property type="project" value="TreeGrafter"/>
</dbReference>
<keyword evidence="2" id="KW-1185">Reference proteome</keyword>
<dbReference type="FunCoup" id="A0A6J2X002">
    <property type="interactions" value="416"/>
</dbReference>
<dbReference type="Pfam" id="PF15153">
    <property type="entry name" value="CYTL1"/>
    <property type="match status" value="1"/>
</dbReference>
<feature type="chain" id="PRO_5026973062" evidence="1">
    <location>
        <begin position="18"/>
        <end position="133"/>
    </location>
</feature>
<reference evidence="3" key="1">
    <citation type="submission" date="2025-08" db="UniProtKB">
        <authorList>
            <consortium name="RefSeq"/>
        </authorList>
    </citation>
    <scope>IDENTIFICATION</scope>
</reference>